<keyword evidence="2" id="KW-1185">Reference proteome</keyword>
<gene>
    <name evidence="1" type="ORF">ACFS7Y_02935</name>
</gene>
<proteinExistence type="predicted"/>
<sequence>MFNTIKTNPLPLLLCFFCAILFLRCDDEDEALQSDIKLSGSINGVKYIDRLPLFLPPGARRTPIIHVEKVEEPYLQFSSSLSPEHKENTQGDFSLFLRLPYDGSILIDQPYHLLPFDGQDKLTGIDRLLYLDSPGPFAAISSAKFNLDTTYYGTGTILFQEFDLETNKARGTLDISFPYTDSDRKPIKLSATFYCEIMFND</sequence>
<name>A0ABW6BA43_9SPHI</name>
<dbReference type="RefSeq" id="WP_320184110.1">
    <property type="nucleotide sequence ID" value="NZ_CP138332.1"/>
</dbReference>
<comment type="caution">
    <text evidence="1">The sequence shown here is derived from an EMBL/GenBank/DDBJ whole genome shotgun (WGS) entry which is preliminary data.</text>
</comment>
<evidence type="ECO:0000313" key="1">
    <source>
        <dbReference type="EMBL" id="MFD2966321.1"/>
    </source>
</evidence>
<reference evidence="2" key="1">
    <citation type="journal article" date="2019" name="Int. J. Syst. Evol. Microbiol.">
        <title>The Global Catalogue of Microorganisms (GCM) 10K type strain sequencing project: providing services to taxonomists for standard genome sequencing and annotation.</title>
        <authorList>
            <consortium name="The Broad Institute Genomics Platform"/>
            <consortium name="The Broad Institute Genome Sequencing Center for Infectious Disease"/>
            <person name="Wu L."/>
            <person name="Ma J."/>
        </authorList>
    </citation>
    <scope>NUCLEOTIDE SEQUENCE [LARGE SCALE GENOMIC DNA]</scope>
    <source>
        <strain evidence="2">KCTC 22814</strain>
    </source>
</reference>
<evidence type="ECO:0008006" key="3">
    <source>
        <dbReference type="Google" id="ProtNLM"/>
    </source>
</evidence>
<dbReference type="Proteomes" id="UP001597525">
    <property type="component" value="Unassembled WGS sequence"/>
</dbReference>
<organism evidence="1 2">
    <name type="scientific">Sphingobacterium bambusae</name>
    <dbReference type="NCBI Taxonomy" id="662858"/>
    <lineage>
        <taxon>Bacteria</taxon>
        <taxon>Pseudomonadati</taxon>
        <taxon>Bacteroidota</taxon>
        <taxon>Sphingobacteriia</taxon>
        <taxon>Sphingobacteriales</taxon>
        <taxon>Sphingobacteriaceae</taxon>
        <taxon>Sphingobacterium</taxon>
    </lineage>
</organism>
<accession>A0ABW6BA43</accession>
<protein>
    <recommendedName>
        <fullName evidence="3">Lipoprotein</fullName>
    </recommendedName>
</protein>
<evidence type="ECO:0000313" key="2">
    <source>
        <dbReference type="Proteomes" id="UP001597525"/>
    </source>
</evidence>
<dbReference type="EMBL" id="JBHUPB010000003">
    <property type="protein sequence ID" value="MFD2966321.1"/>
    <property type="molecule type" value="Genomic_DNA"/>
</dbReference>